<dbReference type="EMBL" id="GGFK01014738">
    <property type="protein sequence ID" value="MBW48059.1"/>
    <property type="molecule type" value="Transcribed_RNA"/>
</dbReference>
<accession>A0A2M4B4T9</accession>
<evidence type="ECO:0000313" key="1">
    <source>
        <dbReference type="EMBL" id="MBW48059.1"/>
    </source>
</evidence>
<organism evidence="1">
    <name type="scientific">Anopheles triannulatus</name>
    <dbReference type="NCBI Taxonomy" id="58253"/>
    <lineage>
        <taxon>Eukaryota</taxon>
        <taxon>Metazoa</taxon>
        <taxon>Ecdysozoa</taxon>
        <taxon>Arthropoda</taxon>
        <taxon>Hexapoda</taxon>
        <taxon>Insecta</taxon>
        <taxon>Pterygota</taxon>
        <taxon>Neoptera</taxon>
        <taxon>Endopterygota</taxon>
        <taxon>Diptera</taxon>
        <taxon>Nematocera</taxon>
        <taxon>Culicoidea</taxon>
        <taxon>Culicidae</taxon>
        <taxon>Anophelinae</taxon>
        <taxon>Anopheles</taxon>
    </lineage>
</organism>
<protein>
    <submittedName>
        <fullName evidence="1">Putative secreted protein</fullName>
    </submittedName>
</protein>
<name>A0A2M4B4T9_9DIPT</name>
<dbReference type="AlphaFoldDB" id="A0A2M4B4T9"/>
<proteinExistence type="predicted"/>
<sequence length="182" mass="20518">MILIRQLLVHVTRWIPTNSLPLESSQQHYPCTFSGRSIGQSNGILYALSVARSIIGIFSFYFLSDYTNPSLGWWEGGGLRFYHLHTNTHTLSVSHFLSLCYFASLPHALSLSCSHFASQQDLLFMKTQSMKPIHVVVHDWLLPDSGGCGTMTMGGERQTQLPDCEGRSEKMIFDLRKFKTTG</sequence>
<reference evidence="1" key="1">
    <citation type="submission" date="2018-01" db="EMBL/GenBank/DDBJ databases">
        <title>An insight into the sialome of Amazonian anophelines.</title>
        <authorList>
            <person name="Ribeiro J.M."/>
            <person name="Scarpassa V."/>
            <person name="Calvo E."/>
        </authorList>
    </citation>
    <scope>NUCLEOTIDE SEQUENCE</scope>
    <source>
        <tissue evidence="1">Salivary glands</tissue>
    </source>
</reference>